<dbReference type="GO" id="GO:0005524">
    <property type="term" value="F:ATP binding"/>
    <property type="evidence" value="ECO:0007669"/>
    <property type="project" value="UniProtKB-UniRule"/>
</dbReference>
<dbReference type="InterPro" id="IPR008271">
    <property type="entry name" value="Ser/Thr_kinase_AS"/>
</dbReference>
<keyword evidence="5" id="KW-0418">Kinase</keyword>
<dbReference type="InterPro" id="IPR017441">
    <property type="entry name" value="Protein_kinase_ATP_BS"/>
</dbReference>
<dbReference type="Proteomes" id="UP001295684">
    <property type="component" value="Unassembled WGS sequence"/>
</dbReference>
<dbReference type="PIRSF" id="PIRSF000654">
    <property type="entry name" value="Integrin-linked_kinase"/>
    <property type="match status" value="1"/>
</dbReference>
<evidence type="ECO:0000256" key="3">
    <source>
        <dbReference type="ARBA" id="ARBA00022840"/>
    </source>
</evidence>
<dbReference type="Gene3D" id="1.10.510.10">
    <property type="entry name" value="Transferase(Phosphotransferase) domain 1"/>
    <property type="match status" value="1"/>
</dbReference>
<evidence type="ECO:0000256" key="4">
    <source>
        <dbReference type="PROSITE-ProRule" id="PRU10141"/>
    </source>
</evidence>
<proteinExistence type="inferred from homology"/>
<reference evidence="7" key="1">
    <citation type="submission" date="2023-07" db="EMBL/GenBank/DDBJ databases">
        <authorList>
            <consortium name="AG Swart"/>
            <person name="Singh M."/>
            <person name="Singh A."/>
            <person name="Seah K."/>
            <person name="Emmerich C."/>
        </authorList>
    </citation>
    <scope>NUCLEOTIDE SEQUENCE</scope>
    <source>
        <strain evidence="7">DP1</strain>
    </source>
</reference>
<dbReference type="Pfam" id="PF00069">
    <property type="entry name" value="Pkinase"/>
    <property type="match status" value="1"/>
</dbReference>
<evidence type="ECO:0000313" key="7">
    <source>
        <dbReference type="EMBL" id="CAI2371753.1"/>
    </source>
</evidence>
<dbReference type="InterPro" id="IPR000719">
    <property type="entry name" value="Prot_kinase_dom"/>
</dbReference>
<dbReference type="AlphaFoldDB" id="A0AAD1ULR7"/>
<feature type="domain" description="Protein kinase" evidence="6">
    <location>
        <begin position="7"/>
        <end position="273"/>
    </location>
</feature>
<comment type="subunit">
    <text evidence="1">Monomer.</text>
</comment>
<dbReference type="PROSITE" id="PS00107">
    <property type="entry name" value="PROTEIN_KINASE_ATP"/>
    <property type="match status" value="1"/>
</dbReference>
<sequence>MIVSEKYECGDIIGEGSYSQVRAATDLSSGNKIALKLFKSSKEEAKKHVKEAELLETLSHKNIVRCFEFALDADLKQDNRVKQVSYIATELAEKGCLFDYIKASQGLSEQLARLFFGQILGAIEFLHSSGISHRDIKSENIFLTQKYEVKMGDFGFATKDITDTTYCGSSCYMAPEINMKKKYNCQATDIFSLGVLLFFMVTGKYPFARANESDCKFKILSAGKTSLFWRTSLRSKERLSKLSPEFIELVTMCLSCNPIERPSVSEIKCHSWMKTGEVKSSPEDEFICSEEVTSELQKIESNIEDVSDQLISFH</sequence>
<evidence type="ECO:0000256" key="5">
    <source>
        <dbReference type="RuleBase" id="RU000304"/>
    </source>
</evidence>
<evidence type="ECO:0000256" key="1">
    <source>
        <dbReference type="ARBA" id="ARBA00011245"/>
    </source>
</evidence>
<dbReference type="InterPro" id="IPR011009">
    <property type="entry name" value="Kinase-like_dom_sf"/>
</dbReference>
<dbReference type="SMART" id="SM00220">
    <property type="entry name" value="S_TKc"/>
    <property type="match status" value="1"/>
</dbReference>
<keyword evidence="8" id="KW-1185">Reference proteome</keyword>
<dbReference type="GO" id="GO:0004674">
    <property type="term" value="F:protein serine/threonine kinase activity"/>
    <property type="evidence" value="ECO:0007669"/>
    <property type="project" value="UniProtKB-KW"/>
</dbReference>
<feature type="binding site" evidence="4">
    <location>
        <position position="36"/>
    </location>
    <ligand>
        <name>ATP</name>
        <dbReference type="ChEBI" id="CHEBI:30616"/>
    </ligand>
</feature>
<evidence type="ECO:0000313" key="8">
    <source>
        <dbReference type="Proteomes" id="UP001295684"/>
    </source>
</evidence>
<accession>A0AAD1ULR7</accession>
<evidence type="ECO:0000259" key="6">
    <source>
        <dbReference type="PROSITE" id="PS50011"/>
    </source>
</evidence>
<keyword evidence="5" id="KW-0723">Serine/threonine-protein kinase</keyword>
<comment type="caution">
    <text evidence="7">The sequence shown here is derived from an EMBL/GenBank/DDBJ whole genome shotgun (WGS) entry which is preliminary data.</text>
</comment>
<keyword evidence="3 4" id="KW-0067">ATP-binding</keyword>
<dbReference type="PROSITE" id="PS50011">
    <property type="entry name" value="PROTEIN_KINASE_DOM"/>
    <property type="match status" value="1"/>
</dbReference>
<protein>
    <recommendedName>
        <fullName evidence="6">Protein kinase domain-containing protein</fullName>
    </recommendedName>
</protein>
<keyword evidence="2 4" id="KW-0547">Nucleotide-binding</keyword>
<evidence type="ECO:0000256" key="2">
    <source>
        <dbReference type="ARBA" id="ARBA00022741"/>
    </source>
</evidence>
<gene>
    <name evidence="7" type="ORF">ECRASSUSDP1_LOCUS13078</name>
</gene>
<dbReference type="SUPFAM" id="SSF56112">
    <property type="entry name" value="Protein kinase-like (PK-like)"/>
    <property type="match status" value="1"/>
</dbReference>
<dbReference type="GO" id="GO:0005737">
    <property type="term" value="C:cytoplasm"/>
    <property type="evidence" value="ECO:0007669"/>
    <property type="project" value="TreeGrafter"/>
</dbReference>
<dbReference type="InterPro" id="IPR045269">
    <property type="entry name" value="Atg1-like"/>
</dbReference>
<dbReference type="EMBL" id="CAMPGE010013001">
    <property type="protein sequence ID" value="CAI2371753.1"/>
    <property type="molecule type" value="Genomic_DNA"/>
</dbReference>
<dbReference type="GO" id="GO:0010506">
    <property type="term" value="P:regulation of autophagy"/>
    <property type="evidence" value="ECO:0007669"/>
    <property type="project" value="InterPro"/>
</dbReference>
<organism evidence="7 8">
    <name type="scientific">Euplotes crassus</name>
    <dbReference type="NCBI Taxonomy" id="5936"/>
    <lineage>
        <taxon>Eukaryota</taxon>
        <taxon>Sar</taxon>
        <taxon>Alveolata</taxon>
        <taxon>Ciliophora</taxon>
        <taxon>Intramacronucleata</taxon>
        <taxon>Spirotrichea</taxon>
        <taxon>Hypotrichia</taxon>
        <taxon>Euplotida</taxon>
        <taxon>Euplotidae</taxon>
        <taxon>Moneuplotes</taxon>
    </lineage>
</organism>
<dbReference type="FunFam" id="1.10.510.10:FF:000571">
    <property type="entry name" value="Maternal embryonic leucine zipper kinase"/>
    <property type="match status" value="1"/>
</dbReference>
<dbReference type="PROSITE" id="PS00108">
    <property type="entry name" value="PROTEIN_KINASE_ST"/>
    <property type="match status" value="1"/>
</dbReference>
<name>A0AAD1ULR7_EUPCR</name>
<keyword evidence="5" id="KW-0808">Transferase</keyword>
<comment type="similarity">
    <text evidence="5">Belongs to the protein kinase superfamily.</text>
</comment>
<dbReference type="PANTHER" id="PTHR24348">
    <property type="entry name" value="SERINE/THREONINE-PROTEIN KINASE UNC-51-RELATED"/>
    <property type="match status" value="1"/>
</dbReference>